<dbReference type="EMBL" id="BPQB01000026">
    <property type="protein sequence ID" value="GJE92337.1"/>
    <property type="molecule type" value="Genomic_DNA"/>
</dbReference>
<accession>A0A9P3LFS8</accession>
<name>A0A9P3LFS8_9APHY</name>
<comment type="caution">
    <text evidence="2">The sequence shown here is derived from an EMBL/GenBank/DDBJ whole genome shotgun (WGS) entry which is preliminary data.</text>
</comment>
<evidence type="ECO:0000313" key="3">
    <source>
        <dbReference type="Proteomes" id="UP000703269"/>
    </source>
</evidence>
<gene>
    <name evidence="2" type="ORF">PsYK624_084910</name>
</gene>
<evidence type="ECO:0000256" key="1">
    <source>
        <dbReference type="SAM" id="MobiDB-lite"/>
    </source>
</evidence>
<feature type="compositionally biased region" description="Basic and acidic residues" evidence="1">
    <location>
        <begin position="214"/>
        <end position="224"/>
    </location>
</feature>
<sequence length="224" mass="24854">MTELAEYALDRGIRNCGCFDVLPWPRLLQREALHSALVELGQGPALCAFLDVLERSVKEQQLIPGLVVEDEWKHLPHDRAGVYVSDLRKLAHEAMAKNSHCPQCPHVLGTGTILERSGADLPRFESVHSSDVDGFDLALPMPQPEVAFPIPTPLDNVFPSISPREVFRTFPGSRHTLSDDRPHTPVEDPRPPTPSTSDEGEDGQDLGLPIPHLEFPRGQRDEKS</sequence>
<dbReference type="AlphaFoldDB" id="A0A9P3LFS8"/>
<protein>
    <submittedName>
        <fullName evidence="2">Uncharacterized protein</fullName>
    </submittedName>
</protein>
<evidence type="ECO:0000313" key="2">
    <source>
        <dbReference type="EMBL" id="GJE92337.1"/>
    </source>
</evidence>
<dbReference type="Proteomes" id="UP000703269">
    <property type="component" value="Unassembled WGS sequence"/>
</dbReference>
<organism evidence="2 3">
    <name type="scientific">Phanerochaete sordida</name>
    <dbReference type="NCBI Taxonomy" id="48140"/>
    <lineage>
        <taxon>Eukaryota</taxon>
        <taxon>Fungi</taxon>
        <taxon>Dikarya</taxon>
        <taxon>Basidiomycota</taxon>
        <taxon>Agaricomycotina</taxon>
        <taxon>Agaricomycetes</taxon>
        <taxon>Polyporales</taxon>
        <taxon>Phanerochaetaceae</taxon>
        <taxon>Phanerochaete</taxon>
    </lineage>
</organism>
<proteinExistence type="predicted"/>
<feature type="compositionally biased region" description="Basic and acidic residues" evidence="1">
    <location>
        <begin position="176"/>
        <end position="190"/>
    </location>
</feature>
<feature type="region of interest" description="Disordered" evidence="1">
    <location>
        <begin position="170"/>
        <end position="224"/>
    </location>
</feature>
<reference evidence="2 3" key="1">
    <citation type="submission" date="2021-08" db="EMBL/GenBank/DDBJ databases">
        <title>Draft Genome Sequence of Phanerochaete sordida strain YK-624.</title>
        <authorList>
            <person name="Mori T."/>
            <person name="Dohra H."/>
            <person name="Suzuki T."/>
            <person name="Kawagishi H."/>
            <person name="Hirai H."/>
        </authorList>
    </citation>
    <scope>NUCLEOTIDE SEQUENCE [LARGE SCALE GENOMIC DNA]</scope>
    <source>
        <strain evidence="2 3">YK-624</strain>
    </source>
</reference>
<keyword evidence="3" id="KW-1185">Reference proteome</keyword>